<organism evidence="5 6">
    <name type="scientific">Timema podura</name>
    <name type="common">Walking stick</name>
    <dbReference type="NCBI Taxonomy" id="61482"/>
    <lineage>
        <taxon>Eukaryota</taxon>
        <taxon>Metazoa</taxon>
        <taxon>Ecdysozoa</taxon>
        <taxon>Arthropoda</taxon>
        <taxon>Hexapoda</taxon>
        <taxon>Insecta</taxon>
        <taxon>Pterygota</taxon>
        <taxon>Neoptera</taxon>
        <taxon>Polyneoptera</taxon>
        <taxon>Phasmatodea</taxon>
        <taxon>Timematodea</taxon>
        <taxon>Timematoidea</taxon>
        <taxon>Timematidae</taxon>
        <taxon>Timema</taxon>
    </lineage>
</organism>
<evidence type="ECO:0000256" key="1">
    <source>
        <dbReference type="ARBA" id="ARBA00004370"/>
    </source>
</evidence>
<proteinExistence type="predicted"/>
<gene>
    <name evidence="5" type="ORF">TPAB3V08_LOCUS15104</name>
</gene>
<keyword evidence="2" id="KW-0472">Membrane</keyword>
<feature type="domain" description="Cadherin" evidence="4">
    <location>
        <begin position="49"/>
        <end position="108"/>
    </location>
</feature>
<keyword evidence="3" id="KW-0106">Calcium</keyword>
<feature type="non-terminal residue" evidence="5">
    <location>
        <position position="1"/>
    </location>
</feature>
<evidence type="ECO:0000259" key="4">
    <source>
        <dbReference type="PROSITE" id="PS50268"/>
    </source>
</evidence>
<dbReference type="PROSITE" id="PS00232">
    <property type="entry name" value="CADHERIN_1"/>
    <property type="match status" value="1"/>
</dbReference>
<dbReference type="InterPro" id="IPR002126">
    <property type="entry name" value="Cadherin-like_dom"/>
</dbReference>
<comment type="caution">
    <text evidence="5">The sequence shown here is derived from an EMBL/GenBank/DDBJ whole genome shotgun (WGS) entry which is preliminary data.</text>
</comment>
<protein>
    <recommendedName>
        <fullName evidence="4">Cadherin domain-containing protein</fullName>
    </recommendedName>
</protein>
<dbReference type="Proteomes" id="UP001153148">
    <property type="component" value="Unassembled WGS sequence"/>
</dbReference>
<evidence type="ECO:0000313" key="5">
    <source>
        <dbReference type="EMBL" id="CAG2068161.1"/>
    </source>
</evidence>
<evidence type="ECO:0000256" key="3">
    <source>
        <dbReference type="PROSITE-ProRule" id="PRU00043"/>
    </source>
</evidence>
<comment type="subcellular location">
    <subcellularLocation>
        <location evidence="1">Membrane</location>
    </subcellularLocation>
</comment>
<evidence type="ECO:0000313" key="6">
    <source>
        <dbReference type="Proteomes" id="UP001153148"/>
    </source>
</evidence>
<reference evidence="5" key="1">
    <citation type="submission" date="2021-03" db="EMBL/GenBank/DDBJ databases">
        <authorList>
            <person name="Tran Van P."/>
        </authorList>
    </citation>
    <scope>NUCLEOTIDE SEQUENCE</scope>
</reference>
<name>A0ABN7PPR1_TIMPD</name>
<sequence length="127" mass="13814">ISGKISKEDASVLKLHIFVRAGSLRIAGDPSDRGGNIVLRLKELDSPVRISPGTKNITLARKLDKEGIDGPASVYVNVICDRKRTTDPAFVIPVSIRVTDANDNAPQFVNAPYVLNISEVRIKHIIS</sequence>
<accession>A0ABN7PPR1</accession>
<dbReference type="Gene3D" id="2.60.40.60">
    <property type="entry name" value="Cadherins"/>
    <property type="match status" value="1"/>
</dbReference>
<evidence type="ECO:0000256" key="2">
    <source>
        <dbReference type="ARBA" id="ARBA00023136"/>
    </source>
</evidence>
<keyword evidence="6" id="KW-1185">Reference proteome</keyword>
<dbReference type="PRINTS" id="PR00205">
    <property type="entry name" value="CADHERIN"/>
</dbReference>
<dbReference type="EMBL" id="CAJPIN010083467">
    <property type="protein sequence ID" value="CAG2068161.1"/>
    <property type="molecule type" value="Genomic_DNA"/>
</dbReference>
<dbReference type="PROSITE" id="PS50268">
    <property type="entry name" value="CADHERIN_2"/>
    <property type="match status" value="1"/>
</dbReference>
<dbReference type="InterPro" id="IPR020894">
    <property type="entry name" value="Cadherin_CS"/>
</dbReference>